<reference evidence="1" key="1">
    <citation type="submission" date="2021-02" db="EMBL/GenBank/DDBJ databases">
        <authorList>
            <person name="Nowell W R."/>
        </authorList>
    </citation>
    <scope>NUCLEOTIDE SEQUENCE</scope>
</reference>
<dbReference type="EMBL" id="CAJNOR010000474">
    <property type="protein sequence ID" value="CAF0925304.1"/>
    <property type="molecule type" value="Genomic_DNA"/>
</dbReference>
<sequence>MNRKSELAVFNAPFHPQKKNTHSSIYNSSRTSKVRHTRTMYQHRRANANCISKCSSSSPTLKKCQIEKATKTHPFDFHIHIKLCRVKQWYNYLNTLMFNCVIRTP</sequence>
<protein>
    <submittedName>
        <fullName evidence="1">Uncharacterized protein</fullName>
    </submittedName>
</protein>
<evidence type="ECO:0000313" key="2">
    <source>
        <dbReference type="Proteomes" id="UP000663828"/>
    </source>
</evidence>
<organism evidence="1 2">
    <name type="scientific">Adineta ricciae</name>
    <name type="common">Rotifer</name>
    <dbReference type="NCBI Taxonomy" id="249248"/>
    <lineage>
        <taxon>Eukaryota</taxon>
        <taxon>Metazoa</taxon>
        <taxon>Spiralia</taxon>
        <taxon>Gnathifera</taxon>
        <taxon>Rotifera</taxon>
        <taxon>Eurotatoria</taxon>
        <taxon>Bdelloidea</taxon>
        <taxon>Adinetida</taxon>
        <taxon>Adinetidae</taxon>
        <taxon>Adineta</taxon>
    </lineage>
</organism>
<keyword evidence="2" id="KW-1185">Reference proteome</keyword>
<dbReference type="AlphaFoldDB" id="A0A814B7G4"/>
<dbReference type="Proteomes" id="UP000663828">
    <property type="component" value="Unassembled WGS sequence"/>
</dbReference>
<name>A0A814B7G4_ADIRI</name>
<accession>A0A814B7G4</accession>
<evidence type="ECO:0000313" key="1">
    <source>
        <dbReference type="EMBL" id="CAF0925304.1"/>
    </source>
</evidence>
<gene>
    <name evidence="1" type="ORF">XAT740_LOCUS9268</name>
</gene>
<proteinExistence type="predicted"/>
<comment type="caution">
    <text evidence="1">The sequence shown here is derived from an EMBL/GenBank/DDBJ whole genome shotgun (WGS) entry which is preliminary data.</text>
</comment>